<reference evidence="2 3" key="1">
    <citation type="submission" date="2017-12" db="EMBL/GenBank/DDBJ databases">
        <title>Sequencing, de novo assembly and annotation of complete genome of a new Thraustochytrid species, strain FCC1311.</title>
        <authorList>
            <person name="Sedici K."/>
            <person name="Godart F."/>
            <person name="Aiese Cigliano R."/>
            <person name="Sanseverino W."/>
            <person name="Barakat M."/>
            <person name="Ortet P."/>
            <person name="Marechal E."/>
            <person name="Cagnac O."/>
            <person name="Amato A."/>
        </authorList>
    </citation>
    <scope>NUCLEOTIDE SEQUENCE [LARGE SCALE GENOMIC DNA]</scope>
</reference>
<dbReference type="Pfam" id="PF00106">
    <property type="entry name" value="adh_short"/>
    <property type="match status" value="1"/>
</dbReference>
<dbReference type="Gene3D" id="3.40.50.720">
    <property type="entry name" value="NAD(P)-binding Rossmann-like Domain"/>
    <property type="match status" value="1"/>
</dbReference>
<dbReference type="PANTHER" id="PTHR43157">
    <property type="entry name" value="PHOSPHATIDYLINOSITOL-GLYCAN BIOSYNTHESIS CLASS F PROTEIN-RELATED"/>
    <property type="match status" value="1"/>
</dbReference>
<evidence type="ECO:0000313" key="3">
    <source>
        <dbReference type="Proteomes" id="UP000241890"/>
    </source>
</evidence>
<keyword evidence="1" id="KW-0560">Oxidoreductase</keyword>
<evidence type="ECO:0000256" key="1">
    <source>
        <dbReference type="ARBA" id="ARBA00023002"/>
    </source>
</evidence>
<dbReference type="InterPro" id="IPR036291">
    <property type="entry name" value="NAD(P)-bd_dom_sf"/>
</dbReference>
<sequence>MFSEIKSKWFPEFKRELPRADGKVYVVTGTSSLSGTGFKAAETVLDKGGVVVMLNRPSSRADEALQRLRSDFGDRVHAVDCDLQSFDSVRSAAEKVKAQFPEVHCLANNAAIMGAPDEATKDGYDVQMQTNYLSHFLLTKELFPCLLAGASKWKENSRVVNHSALAAEWLAKLDPANLGKNGGNLGGNEGANMKGPRFDRYIQSKLANKVFTQCLADRIEAAELPVTTVSAHPGVCTTGLGDNALKEGRMSSTVTYLMSFIMQSSEDGSMGLLSGMLSPDITARNMYGPKRWWTLSMSGPAVAVPPEKNETDPANKELLWEASEKAIGEIFSL</sequence>
<evidence type="ECO:0000313" key="2">
    <source>
        <dbReference type="EMBL" id="GBG28246.1"/>
    </source>
</evidence>
<dbReference type="Proteomes" id="UP000241890">
    <property type="component" value="Unassembled WGS sequence"/>
</dbReference>
<dbReference type="InterPro" id="IPR002347">
    <property type="entry name" value="SDR_fam"/>
</dbReference>
<name>A0A2R5GB64_9STRA</name>
<dbReference type="OrthoDB" id="10265294at2759"/>
<accession>A0A2R5GB64</accession>
<dbReference type="AlphaFoldDB" id="A0A2R5GB64"/>
<dbReference type="SUPFAM" id="SSF51735">
    <property type="entry name" value="NAD(P)-binding Rossmann-fold domains"/>
    <property type="match status" value="1"/>
</dbReference>
<organism evidence="2 3">
    <name type="scientific">Hondaea fermentalgiana</name>
    <dbReference type="NCBI Taxonomy" id="2315210"/>
    <lineage>
        <taxon>Eukaryota</taxon>
        <taxon>Sar</taxon>
        <taxon>Stramenopiles</taxon>
        <taxon>Bigyra</taxon>
        <taxon>Labyrinthulomycetes</taxon>
        <taxon>Thraustochytrida</taxon>
        <taxon>Thraustochytriidae</taxon>
        <taxon>Hondaea</taxon>
    </lineage>
</organism>
<comment type="caution">
    <text evidence="2">The sequence shown here is derived from an EMBL/GenBank/DDBJ whole genome shotgun (WGS) entry which is preliminary data.</text>
</comment>
<dbReference type="GO" id="GO:0016491">
    <property type="term" value="F:oxidoreductase activity"/>
    <property type="evidence" value="ECO:0007669"/>
    <property type="project" value="UniProtKB-KW"/>
</dbReference>
<gene>
    <name evidence="2" type="ORF">FCC1311_044692</name>
</gene>
<keyword evidence="3" id="KW-1185">Reference proteome</keyword>
<dbReference type="InParanoid" id="A0A2R5GB64"/>
<proteinExistence type="predicted"/>
<protein>
    <submittedName>
        <fullName evidence="2">Short chain dehydrogenase family protein</fullName>
    </submittedName>
</protein>
<dbReference type="PANTHER" id="PTHR43157:SF31">
    <property type="entry name" value="PHOSPHATIDYLINOSITOL-GLYCAN BIOSYNTHESIS CLASS F PROTEIN"/>
    <property type="match status" value="1"/>
</dbReference>
<dbReference type="EMBL" id="BEYU01000040">
    <property type="protein sequence ID" value="GBG28246.1"/>
    <property type="molecule type" value="Genomic_DNA"/>
</dbReference>